<dbReference type="GO" id="GO:0004252">
    <property type="term" value="F:serine-type endopeptidase activity"/>
    <property type="evidence" value="ECO:0007669"/>
    <property type="project" value="InterPro"/>
</dbReference>
<dbReference type="GO" id="GO:0006508">
    <property type="term" value="P:proteolysis"/>
    <property type="evidence" value="ECO:0007669"/>
    <property type="project" value="InterPro"/>
</dbReference>
<dbReference type="PROSITE" id="PS50240">
    <property type="entry name" value="TRYPSIN_DOM"/>
    <property type="match status" value="1"/>
</dbReference>
<proteinExistence type="inferred from homology"/>
<dbReference type="Proteomes" id="UP000801492">
    <property type="component" value="Unassembled WGS sequence"/>
</dbReference>
<dbReference type="PROSITE" id="PS00135">
    <property type="entry name" value="TRYPSIN_SER"/>
    <property type="match status" value="1"/>
</dbReference>
<evidence type="ECO:0000256" key="1">
    <source>
        <dbReference type="ARBA" id="ARBA00023157"/>
    </source>
</evidence>
<evidence type="ECO:0000256" key="2">
    <source>
        <dbReference type="ARBA" id="ARBA00024195"/>
    </source>
</evidence>
<name>A0A8K0GFN0_IGNLU</name>
<dbReference type="PANTHER" id="PTHR24256">
    <property type="entry name" value="TRYPTASE-RELATED"/>
    <property type="match status" value="1"/>
</dbReference>
<gene>
    <name evidence="4" type="ORF">ILUMI_09761</name>
</gene>
<sequence>MIRIGLLEGSIIPISKLRINGNTSFCKIGNNTIAHIVTKSIVHPEYDEINFSNDVALVKVSPPFKGRYEKPIKLYPPTEIFELYRSLYALGWGITQSNGTRPSEQLRIVKLRFVHRGVCRPIFQSVMSIPVPKEAICAGWLRRDMDTCTGDSGGPLFVNLGNNKKRITCPKLIPYFCGQYPALYMEVSQFYVWIKNETGIKI</sequence>
<comment type="caution">
    <text evidence="4">The sequence shown here is derived from an EMBL/GenBank/DDBJ whole genome shotgun (WGS) entry which is preliminary data.</text>
</comment>
<feature type="domain" description="Peptidase S1" evidence="3">
    <location>
        <begin position="1"/>
        <end position="199"/>
    </location>
</feature>
<dbReference type="AlphaFoldDB" id="A0A8K0GFN0"/>
<dbReference type="Gene3D" id="2.40.10.10">
    <property type="entry name" value="Trypsin-like serine proteases"/>
    <property type="match status" value="1"/>
</dbReference>
<dbReference type="OrthoDB" id="10051896at2759"/>
<reference evidence="4" key="1">
    <citation type="submission" date="2019-08" db="EMBL/GenBank/DDBJ databases">
        <title>The genome of the North American firefly Photinus pyralis.</title>
        <authorList>
            <consortium name="Photinus pyralis genome working group"/>
            <person name="Fallon T.R."/>
            <person name="Sander Lower S.E."/>
            <person name="Weng J.-K."/>
        </authorList>
    </citation>
    <scope>NUCLEOTIDE SEQUENCE</scope>
    <source>
        <strain evidence="4">TRF0915ILg1</strain>
        <tissue evidence="4">Whole body</tissue>
    </source>
</reference>
<accession>A0A8K0GFN0</accession>
<dbReference type="InterPro" id="IPR001254">
    <property type="entry name" value="Trypsin_dom"/>
</dbReference>
<keyword evidence="1" id="KW-1015">Disulfide bond</keyword>
<dbReference type="EMBL" id="VTPC01005144">
    <property type="protein sequence ID" value="KAF2896413.1"/>
    <property type="molecule type" value="Genomic_DNA"/>
</dbReference>
<dbReference type="SMART" id="SM00020">
    <property type="entry name" value="Tryp_SPc"/>
    <property type="match status" value="1"/>
</dbReference>
<comment type="similarity">
    <text evidence="2">Belongs to the peptidase S1 family. CLIP subfamily.</text>
</comment>
<dbReference type="PRINTS" id="PR00722">
    <property type="entry name" value="CHYMOTRYPSIN"/>
</dbReference>
<protein>
    <recommendedName>
        <fullName evidence="3">Peptidase S1 domain-containing protein</fullName>
    </recommendedName>
</protein>
<evidence type="ECO:0000313" key="4">
    <source>
        <dbReference type="EMBL" id="KAF2896413.1"/>
    </source>
</evidence>
<dbReference type="SUPFAM" id="SSF50494">
    <property type="entry name" value="Trypsin-like serine proteases"/>
    <property type="match status" value="1"/>
</dbReference>
<organism evidence="4 5">
    <name type="scientific">Ignelater luminosus</name>
    <name type="common">Cucubano</name>
    <name type="synonym">Pyrophorus luminosus</name>
    <dbReference type="NCBI Taxonomy" id="2038154"/>
    <lineage>
        <taxon>Eukaryota</taxon>
        <taxon>Metazoa</taxon>
        <taxon>Ecdysozoa</taxon>
        <taxon>Arthropoda</taxon>
        <taxon>Hexapoda</taxon>
        <taxon>Insecta</taxon>
        <taxon>Pterygota</taxon>
        <taxon>Neoptera</taxon>
        <taxon>Endopterygota</taxon>
        <taxon>Coleoptera</taxon>
        <taxon>Polyphaga</taxon>
        <taxon>Elateriformia</taxon>
        <taxon>Elateroidea</taxon>
        <taxon>Elateridae</taxon>
        <taxon>Agrypninae</taxon>
        <taxon>Pyrophorini</taxon>
        <taxon>Ignelater</taxon>
    </lineage>
</organism>
<evidence type="ECO:0000259" key="3">
    <source>
        <dbReference type="PROSITE" id="PS50240"/>
    </source>
</evidence>
<evidence type="ECO:0000313" key="5">
    <source>
        <dbReference type="Proteomes" id="UP000801492"/>
    </source>
</evidence>
<dbReference type="Pfam" id="PF00089">
    <property type="entry name" value="Trypsin"/>
    <property type="match status" value="1"/>
</dbReference>
<dbReference type="InterPro" id="IPR051487">
    <property type="entry name" value="Ser/Thr_Proteases_Immune/Dev"/>
</dbReference>
<dbReference type="InterPro" id="IPR033116">
    <property type="entry name" value="TRYPSIN_SER"/>
</dbReference>
<dbReference type="InterPro" id="IPR009003">
    <property type="entry name" value="Peptidase_S1_PA"/>
</dbReference>
<dbReference type="InterPro" id="IPR001314">
    <property type="entry name" value="Peptidase_S1A"/>
</dbReference>
<dbReference type="InterPro" id="IPR043504">
    <property type="entry name" value="Peptidase_S1_PA_chymotrypsin"/>
</dbReference>
<keyword evidence="5" id="KW-1185">Reference proteome</keyword>